<dbReference type="Pfam" id="PF15502">
    <property type="entry name" value="MPLKIP"/>
    <property type="match status" value="1"/>
</dbReference>
<keyword evidence="3" id="KW-1185">Reference proteome</keyword>
<evidence type="ECO:0000313" key="2">
    <source>
        <dbReference type="EMBL" id="CAH1644493.1"/>
    </source>
</evidence>
<gene>
    <name evidence="2" type="ORF">SPLIT_LOCUS9847</name>
</gene>
<sequence>MSDNFIPLNQSTPVQNRWQQNNSQNSRYKGRGGGNRGGRNNSWNNSRSSFGSNSSTSYSTGNNSPHQERFNVQAYIHPSMLQDPWAELRREMAQDSTACPPGEYNPGPNCGLEPSCSTRSSHAYPKHTCDCWCIPGTYRNLDTNACVDLKGC</sequence>
<dbReference type="AlphaFoldDB" id="A0A9P0N6S7"/>
<proteinExistence type="predicted"/>
<feature type="region of interest" description="Disordered" evidence="1">
    <location>
        <begin position="1"/>
        <end position="70"/>
    </location>
</feature>
<organism evidence="2 3">
    <name type="scientific">Spodoptera littoralis</name>
    <name type="common">Egyptian cotton leafworm</name>
    <dbReference type="NCBI Taxonomy" id="7109"/>
    <lineage>
        <taxon>Eukaryota</taxon>
        <taxon>Metazoa</taxon>
        <taxon>Ecdysozoa</taxon>
        <taxon>Arthropoda</taxon>
        <taxon>Hexapoda</taxon>
        <taxon>Insecta</taxon>
        <taxon>Pterygota</taxon>
        <taxon>Neoptera</taxon>
        <taxon>Endopterygota</taxon>
        <taxon>Lepidoptera</taxon>
        <taxon>Glossata</taxon>
        <taxon>Ditrysia</taxon>
        <taxon>Noctuoidea</taxon>
        <taxon>Noctuidae</taxon>
        <taxon>Amphipyrinae</taxon>
        <taxon>Spodoptera</taxon>
    </lineage>
</organism>
<accession>A0A9P0N6S7</accession>
<feature type="compositionally biased region" description="Polar residues" evidence="1">
    <location>
        <begin position="1"/>
        <end position="14"/>
    </location>
</feature>
<name>A0A9P0N6S7_SPOLI</name>
<dbReference type="Proteomes" id="UP001153321">
    <property type="component" value="Chromosome 4"/>
</dbReference>
<evidence type="ECO:0000313" key="3">
    <source>
        <dbReference type="Proteomes" id="UP001153321"/>
    </source>
</evidence>
<reference evidence="2" key="1">
    <citation type="submission" date="2022-02" db="EMBL/GenBank/DDBJ databases">
        <authorList>
            <person name="King R."/>
        </authorList>
    </citation>
    <scope>NUCLEOTIDE SEQUENCE</scope>
</reference>
<feature type="compositionally biased region" description="Low complexity" evidence="1">
    <location>
        <begin position="15"/>
        <end position="27"/>
    </location>
</feature>
<protein>
    <submittedName>
        <fullName evidence="2">Uncharacterized protein</fullName>
    </submittedName>
</protein>
<dbReference type="InterPro" id="IPR028265">
    <property type="entry name" value="TTDN1/SICKLE"/>
</dbReference>
<feature type="compositionally biased region" description="Low complexity" evidence="1">
    <location>
        <begin position="38"/>
        <end position="64"/>
    </location>
</feature>
<dbReference type="EMBL" id="LR824535">
    <property type="protein sequence ID" value="CAH1644493.1"/>
    <property type="molecule type" value="Genomic_DNA"/>
</dbReference>
<evidence type="ECO:0000256" key="1">
    <source>
        <dbReference type="SAM" id="MobiDB-lite"/>
    </source>
</evidence>